<organism evidence="1">
    <name type="scientific">uncultured Caudovirales phage</name>
    <dbReference type="NCBI Taxonomy" id="2100421"/>
    <lineage>
        <taxon>Viruses</taxon>
        <taxon>Duplodnaviria</taxon>
        <taxon>Heunggongvirae</taxon>
        <taxon>Uroviricota</taxon>
        <taxon>Caudoviricetes</taxon>
        <taxon>Peduoviridae</taxon>
        <taxon>Maltschvirus</taxon>
        <taxon>Maltschvirus maltsch</taxon>
    </lineage>
</organism>
<accession>A0A6J5M7V7</accession>
<sequence length="92" mass="10569">MMKAKKKQKPTPATPEINDNSEKEFIILGHLIKYNLYLLTKSIVFSSICNKIVDSKNVKMEDFIAAVDQTNKIILELDLDTKRRVSDEITKN</sequence>
<dbReference type="EMBL" id="LR796388">
    <property type="protein sequence ID" value="CAB4141200.1"/>
    <property type="molecule type" value="Genomic_DNA"/>
</dbReference>
<proteinExistence type="predicted"/>
<gene>
    <name evidence="1" type="ORF">UFOVP410_39</name>
</gene>
<reference evidence="1" key="1">
    <citation type="submission" date="2020-04" db="EMBL/GenBank/DDBJ databases">
        <authorList>
            <person name="Chiriac C."/>
            <person name="Salcher M."/>
            <person name="Ghai R."/>
            <person name="Kavagutti S V."/>
        </authorList>
    </citation>
    <scope>NUCLEOTIDE SEQUENCE</scope>
</reference>
<protein>
    <submittedName>
        <fullName evidence="1">Uncharacterized protein</fullName>
    </submittedName>
</protein>
<evidence type="ECO:0000313" key="1">
    <source>
        <dbReference type="EMBL" id="CAB4141200.1"/>
    </source>
</evidence>
<name>A0A6J5M7V7_9CAUD</name>